<dbReference type="SMART" id="SM00889">
    <property type="entry name" value="EFG_IV"/>
    <property type="match status" value="1"/>
</dbReference>
<dbReference type="InterPro" id="IPR000640">
    <property type="entry name" value="EFG_V-like"/>
</dbReference>
<dbReference type="SUPFAM" id="SSF50447">
    <property type="entry name" value="Translation proteins"/>
    <property type="match status" value="1"/>
</dbReference>
<dbReference type="EMBL" id="KQ425015">
    <property type="protein sequence ID" value="KOF70119.1"/>
    <property type="molecule type" value="Genomic_DNA"/>
</dbReference>
<evidence type="ECO:0000313" key="6">
    <source>
        <dbReference type="EMBL" id="KOF70119.1"/>
    </source>
</evidence>
<reference evidence="6" key="1">
    <citation type="submission" date="2015-07" db="EMBL/GenBank/DDBJ databases">
        <title>MeaNS - Measles Nucleotide Surveillance Program.</title>
        <authorList>
            <person name="Tran T."/>
            <person name="Druce J."/>
        </authorList>
    </citation>
    <scope>NUCLEOTIDE SEQUENCE</scope>
    <source>
        <strain evidence="6">UCB-OBI-ISO-001</strain>
        <tissue evidence="6">Gonad</tissue>
    </source>
</reference>
<dbReference type="PANTHER" id="PTHR43261">
    <property type="entry name" value="TRANSLATION ELONGATION FACTOR G-RELATED"/>
    <property type="match status" value="1"/>
</dbReference>
<dbReference type="InterPro" id="IPR005517">
    <property type="entry name" value="Transl_elong_EFG/EF2_IV"/>
</dbReference>
<dbReference type="KEGG" id="obi:106880155"/>
<feature type="domain" description="Tr-type G" evidence="5">
    <location>
        <begin position="53"/>
        <end position="335"/>
    </location>
</feature>
<dbReference type="OMA" id="GPQFTFP"/>
<dbReference type="FunFam" id="3.30.70.870:FF:000002">
    <property type="entry name" value="Translation elongation factor 2"/>
    <property type="match status" value="1"/>
</dbReference>
<dbReference type="SUPFAM" id="SSF52540">
    <property type="entry name" value="P-loop containing nucleoside triphosphate hydrolases"/>
    <property type="match status" value="1"/>
</dbReference>
<dbReference type="CDD" id="cd03713">
    <property type="entry name" value="EFG_mtEFG_C"/>
    <property type="match status" value="1"/>
</dbReference>
<evidence type="ECO:0000256" key="4">
    <source>
        <dbReference type="ARBA" id="ARBA00023134"/>
    </source>
</evidence>
<dbReference type="Gene3D" id="3.30.70.240">
    <property type="match status" value="1"/>
</dbReference>
<dbReference type="SUPFAM" id="SSF54980">
    <property type="entry name" value="EF-G C-terminal domain-like"/>
    <property type="match status" value="2"/>
</dbReference>
<dbReference type="PROSITE" id="PS51722">
    <property type="entry name" value="G_TR_2"/>
    <property type="match status" value="1"/>
</dbReference>
<dbReference type="FunFam" id="3.30.70.240:FF:000001">
    <property type="entry name" value="Elongation factor G"/>
    <property type="match status" value="1"/>
</dbReference>
<dbReference type="InterPro" id="IPR035649">
    <property type="entry name" value="EFG_V"/>
</dbReference>
<dbReference type="NCBIfam" id="TIGR00231">
    <property type="entry name" value="small_GTP"/>
    <property type="match status" value="1"/>
</dbReference>
<dbReference type="AlphaFoldDB" id="A0A0L8FZY8"/>
<dbReference type="GO" id="GO:0005525">
    <property type="term" value="F:GTP binding"/>
    <property type="evidence" value="ECO:0007669"/>
    <property type="project" value="UniProtKB-KW"/>
</dbReference>
<dbReference type="Pfam" id="PF22042">
    <property type="entry name" value="EF-G_D2"/>
    <property type="match status" value="1"/>
</dbReference>
<dbReference type="SMART" id="SM00838">
    <property type="entry name" value="EFG_C"/>
    <property type="match status" value="1"/>
</dbReference>
<dbReference type="Pfam" id="PF14492">
    <property type="entry name" value="EFG_III"/>
    <property type="match status" value="1"/>
</dbReference>
<dbReference type="InterPro" id="IPR031157">
    <property type="entry name" value="G_TR_CS"/>
</dbReference>
<dbReference type="CDD" id="cd16262">
    <property type="entry name" value="EFG_III"/>
    <property type="match status" value="1"/>
</dbReference>
<accession>A0A0L8FZY8</accession>
<dbReference type="PRINTS" id="PR00315">
    <property type="entry name" value="ELONGATNFCT"/>
</dbReference>
<dbReference type="Gene3D" id="3.30.230.10">
    <property type="match status" value="1"/>
</dbReference>
<dbReference type="GO" id="GO:0003924">
    <property type="term" value="F:GTPase activity"/>
    <property type="evidence" value="ECO:0007669"/>
    <property type="project" value="InterPro"/>
</dbReference>
<dbReference type="InterPro" id="IPR009022">
    <property type="entry name" value="EFG_III"/>
</dbReference>
<dbReference type="InterPro" id="IPR035647">
    <property type="entry name" value="EFG_III/V"/>
</dbReference>
<dbReference type="InterPro" id="IPR014721">
    <property type="entry name" value="Ribsml_uS5_D2-typ_fold_subgr"/>
</dbReference>
<organism evidence="6">
    <name type="scientific">Octopus bimaculoides</name>
    <name type="common">California two-spotted octopus</name>
    <dbReference type="NCBI Taxonomy" id="37653"/>
    <lineage>
        <taxon>Eukaryota</taxon>
        <taxon>Metazoa</taxon>
        <taxon>Spiralia</taxon>
        <taxon>Lophotrochozoa</taxon>
        <taxon>Mollusca</taxon>
        <taxon>Cephalopoda</taxon>
        <taxon>Coleoidea</taxon>
        <taxon>Octopodiformes</taxon>
        <taxon>Octopoda</taxon>
        <taxon>Incirrata</taxon>
        <taxon>Octopodidae</taxon>
        <taxon>Octopus</taxon>
    </lineage>
</organism>
<dbReference type="Pfam" id="PF00679">
    <property type="entry name" value="EFG_C"/>
    <property type="match status" value="1"/>
</dbReference>
<name>A0A0L8FZY8_OCTBM</name>
<dbReference type="CDD" id="cd01886">
    <property type="entry name" value="EF-G"/>
    <property type="match status" value="1"/>
</dbReference>
<dbReference type="InterPro" id="IPR053905">
    <property type="entry name" value="EF-G-like_DII"/>
</dbReference>
<dbReference type="GO" id="GO:0032543">
    <property type="term" value="P:mitochondrial translation"/>
    <property type="evidence" value="ECO:0007669"/>
    <property type="project" value="TreeGrafter"/>
</dbReference>
<dbReference type="InterPro" id="IPR041095">
    <property type="entry name" value="EFG_II"/>
</dbReference>
<dbReference type="InterPro" id="IPR005225">
    <property type="entry name" value="Small_GTP-bd"/>
</dbReference>
<sequence length="775" mass="87034">MSLVIGRRMIRWPKMLLKTIQLHRTRDLTFRKYFNTNACKHASFKTSKDTEIESVRNIGILAHIDAGKTTTTERILYYTGFTRYLGNVDQGTTVTDYMEQERNRGITITSAAVTCYWKKHKINLIDTPGHVDFTVEVERALRVLDGAVTILDASAGVEAQTLTVWRQASRYSVPQIIFLNKMDKPKANVKHCLQSVQHKLQTEPLLLCFPLGSGKDFTGFVDLVTLEMWTWSKESRDGSKFSVEKIDESNEDLFEEVMAHRTHLIGQLSDLSETIAEYVLQDYNLNDIPAEAIHSAIRQVTLKQEAVPVLCGSSLKNKGVQHLLSSINHYLPSPLDIKHDFLKYYGKSLVCLAFKIIHDKQRGPLTFLRIYNGELVNGASIYNVNQKQSEKVMRLLQVNANEFEDISRAMSGSIVCAAGFKQTITGDSLVANHATADAAMKLYKKDRLSQVNTEVGVDQQDEEESNHIHSPVLAGLDIPDPVFFCSVEADSISDQKHLDYALECLQKEDPTLSVKIYPDTGETVLCGMGELHLDIVRNRIKEEYNLEVHLGSLQVAYKETIKETAYVNEILDKTLGEQRHQMFIALSVEPSETRNFQHVNLVHTKENNLTQIHRYQLNAIENGVKSALTAGLILNFPVIHVSVSLHEVSIGSRTSLPMISACVMSAVQKALRKANTFLMEPLMNVQISCEEAYLNGVLGDLAKRRGQIASIQQQQDLQFISALTPVSEMVGYTTTLRTLTSGMASFSMELSHYESLTPEKQAEVIEQISGFSQNN</sequence>
<dbReference type="InterPro" id="IPR000795">
    <property type="entry name" value="T_Tr_GTP-bd_dom"/>
</dbReference>
<dbReference type="Gene3D" id="3.30.70.870">
    <property type="entry name" value="Elongation Factor G (Translational Gtpase), domain 3"/>
    <property type="match status" value="1"/>
</dbReference>
<dbReference type="InterPro" id="IPR009000">
    <property type="entry name" value="Transl_B-barrel_sf"/>
</dbReference>
<dbReference type="GO" id="GO:0005759">
    <property type="term" value="C:mitochondrial matrix"/>
    <property type="evidence" value="ECO:0007669"/>
    <property type="project" value="UniProtKB-ARBA"/>
</dbReference>
<dbReference type="PROSITE" id="PS00301">
    <property type="entry name" value="G_TR_1"/>
    <property type="match status" value="1"/>
</dbReference>
<dbReference type="GO" id="GO:0032790">
    <property type="term" value="P:ribosome disassembly"/>
    <property type="evidence" value="ECO:0007669"/>
    <property type="project" value="TreeGrafter"/>
</dbReference>
<dbReference type="InterPro" id="IPR027417">
    <property type="entry name" value="P-loop_NTPase"/>
</dbReference>
<protein>
    <recommendedName>
        <fullName evidence="5">Tr-type G domain-containing protein</fullName>
    </recommendedName>
</protein>
<dbReference type="PANTHER" id="PTHR43261:SF1">
    <property type="entry name" value="RIBOSOME-RELEASING FACTOR 2, MITOCHONDRIAL"/>
    <property type="match status" value="1"/>
</dbReference>
<dbReference type="SUPFAM" id="SSF54211">
    <property type="entry name" value="Ribosomal protein S5 domain 2-like"/>
    <property type="match status" value="1"/>
</dbReference>
<proteinExistence type="predicted"/>
<dbReference type="Gene3D" id="2.40.30.10">
    <property type="entry name" value="Translation factors"/>
    <property type="match status" value="1"/>
</dbReference>
<evidence type="ECO:0000259" key="5">
    <source>
        <dbReference type="PROSITE" id="PS51722"/>
    </source>
</evidence>
<dbReference type="OrthoDB" id="198619at2759"/>
<keyword evidence="3" id="KW-0496">Mitochondrion</keyword>
<keyword evidence="2" id="KW-0648">Protein biosynthesis</keyword>
<evidence type="ECO:0000256" key="1">
    <source>
        <dbReference type="ARBA" id="ARBA00022741"/>
    </source>
</evidence>
<keyword evidence="4" id="KW-0342">GTP-binding</keyword>
<dbReference type="Gene3D" id="3.40.50.300">
    <property type="entry name" value="P-loop containing nucleotide triphosphate hydrolases"/>
    <property type="match status" value="1"/>
</dbReference>
<dbReference type="FunFam" id="3.40.50.300:FF:000514">
    <property type="entry name" value="Ribosome-releasing factor 2, mitochondrial"/>
    <property type="match status" value="1"/>
</dbReference>
<dbReference type="Pfam" id="PF00009">
    <property type="entry name" value="GTP_EFTU"/>
    <property type="match status" value="1"/>
</dbReference>
<evidence type="ECO:0000256" key="3">
    <source>
        <dbReference type="ARBA" id="ARBA00023128"/>
    </source>
</evidence>
<evidence type="ECO:0000256" key="2">
    <source>
        <dbReference type="ARBA" id="ARBA00022917"/>
    </source>
</evidence>
<dbReference type="InterPro" id="IPR020568">
    <property type="entry name" value="Ribosomal_Su5_D2-typ_SF"/>
</dbReference>
<dbReference type="STRING" id="37653.A0A0L8FZY8"/>
<gene>
    <name evidence="6" type="ORF">OCBIM_22003466mg</name>
</gene>
<dbReference type="Pfam" id="PF03764">
    <property type="entry name" value="EFG_IV"/>
    <property type="match status" value="1"/>
</dbReference>
<keyword evidence="1" id="KW-0547">Nucleotide-binding</keyword>